<dbReference type="AlphaFoldDB" id="A0A8H7QP14"/>
<organism evidence="2 3">
    <name type="scientific">Mucor saturninus</name>
    <dbReference type="NCBI Taxonomy" id="64648"/>
    <lineage>
        <taxon>Eukaryota</taxon>
        <taxon>Fungi</taxon>
        <taxon>Fungi incertae sedis</taxon>
        <taxon>Mucoromycota</taxon>
        <taxon>Mucoromycotina</taxon>
        <taxon>Mucoromycetes</taxon>
        <taxon>Mucorales</taxon>
        <taxon>Mucorineae</taxon>
        <taxon>Mucoraceae</taxon>
        <taxon>Mucor</taxon>
    </lineage>
</organism>
<accession>A0A8H7QP14</accession>
<feature type="region of interest" description="Disordered" evidence="1">
    <location>
        <begin position="1"/>
        <end position="25"/>
    </location>
</feature>
<name>A0A8H7QP14_9FUNG</name>
<feature type="compositionally biased region" description="Low complexity" evidence="1">
    <location>
        <begin position="1"/>
        <end position="20"/>
    </location>
</feature>
<gene>
    <name evidence="2" type="ORF">INT47_011506</name>
</gene>
<keyword evidence="3" id="KW-1185">Reference proteome</keyword>
<protein>
    <submittedName>
        <fullName evidence="2">Uncharacterized protein</fullName>
    </submittedName>
</protein>
<evidence type="ECO:0000313" key="2">
    <source>
        <dbReference type="EMBL" id="KAG2196001.1"/>
    </source>
</evidence>
<dbReference type="EMBL" id="JAEPRD010000156">
    <property type="protein sequence ID" value="KAG2196001.1"/>
    <property type="molecule type" value="Genomic_DNA"/>
</dbReference>
<proteinExistence type="predicted"/>
<evidence type="ECO:0000256" key="1">
    <source>
        <dbReference type="SAM" id="MobiDB-lite"/>
    </source>
</evidence>
<dbReference type="Proteomes" id="UP000603453">
    <property type="component" value="Unassembled WGS sequence"/>
</dbReference>
<sequence>MLNATIATRSSAASTNSSNNGVIEPITTTSLDVSDDANTSADDINDGVSGKISATTTTSINSSNMDLDTANMKSLADLDLDNFMDVTEVLHNFKV</sequence>
<comment type="caution">
    <text evidence="2">The sequence shown here is derived from an EMBL/GenBank/DDBJ whole genome shotgun (WGS) entry which is preliminary data.</text>
</comment>
<reference evidence="2" key="1">
    <citation type="submission" date="2020-12" db="EMBL/GenBank/DDBJ databases">
        <title>Metabolic potential, ecology and presence of endohyphal bacteria is reflected in genomic diversity of Mucoromycotina.</title>
        <authorList>
            <person name="Muszewska A."/>
            <person name="Okrasinska A."/>
            <person name="Steczkiewicz K."/>
            <person name="Drgas O."/>
            <person name="Orlowska M."/>
            <person name="Perlinska-Lenart U."/>
            <person name="Aleksandrzak-Piekarczyk T."/>
            <person name="Szatraj K."/>
            <person name="Zielenkiewicz U."/>
            <person name="Pilsyk S."/>
            <person name="Malc E."/>
            <person name="Mieczkowski P."/>
            <person name="Kruszewska J.S."/>
            <person name="Biernat P."/>
            <person name="Pawlowska J."/>
        </authorList>
    </citation>
    <scope>NUCLEOTIDE SEQUENCE</scope>
    <source>
        <strain evidence="2">WA0000017839</strain>
    </source>
</reference>
<evidence type="ECO:0000313" key="3">
    <source>
        <dbReference type="Proteomes" id="UP000603453"/>
    </source>
</evidence>